<reference evidence="1" key="2">
    <citation type="submission" date="2025-08" db="UniProtKB">
        <authorList>
            <consortium name="Ensembl"/>
        </authorList>
    </citation>
    <scope>IDENTIFICATION</scope>
</reference>
<name>A0AC11BBH8_SHEEP</name>
<evidence type="ECO:0000313" key="1">
    <source>
        <dbReference type="Ensembl" id="ENSOARP00020011375.2"/>
    </source>
</evidence>
<gene>
    <name evidence="1" type="primary">LOC121816506</name>
</gene>
<protein>
    <submittedName>
        <fullName evidence="1">Uncharacterized protein</fullName>
    </submittedName>
</protein>
<dbReference type="Ensembl" id="ENSOART00020013808.2">
    <property type="protein sequence ID" value="ENSOARP00020011375.2"/>
    <property type="gene ID" value="ENSOARG00020008982.2"/>
</dbReference>
<reference evidence="1" key="3">
    <citation type="submission" date="2025-09" db="UniProtKB">
        <authorList>
            <consortium name="Ensembl"/>
        </authorList>
    </citation>
    <scope>IDENTIFICATION</scope>
</reference>
<reference evidence="1" key="1">
    <citation type="submission" date="2020-11" db="EMBL/GenBank/DDBJ databases">
        <authorList>
            <person name="Davenport K.M."/>
            <person name="Bickhart D.M."/>
            <person name="Smith T.P.L."/>
            <person name="Murdoch B.M."/>
            <person name="Rosen B.D."/>
        </authorList>
    </citation>
    <scope>NUCLEOTIDE SEQUENCE [LARGE SCALE GENOMIC DNA]</scope>
    <source>
        <strain evidence="1">OAR_USU_Benz2616</strain>
    </source>
</reference>
<sequence length="163" mass="18534">MATEVLKDPSEGSITFEDVAVYFSWEEWALLDKAQKLLYCDAMLENFALMASLGYWHGGEDEEAPSGQSVSVEGMSQVRTPKAGPFPYEAHSCEILMIFKYLAMTFTWEEWGQLDLAQRTLYWEVMLETCGLLVSLGYPVPKPELTHLLENEQSLYVVKRGFS</sequence>
<accession>A0AC11BBH8</accession>
<organism evidence="1">
    <name type="scientific">Ovis aries</name>
    <name type="common">Sheep</name>
    <dbReference type="NCBI Taxonomy" id="9940"/>
    <lineage>
        <taxon>Eukaryota</taxon>
        <taxon>Metazoa</taxon>
        <taxon>Chordata</taxon>
        <taxon>Craniata</taxon>
        <taxon>Vertebrata</taxon>
        <taxon>Euteleostomi</taxon>
        <taxon>Mammalia</taxon>
        <taxon>Eutheria</taxon>
        <taxon>Laurasiatheria</taxon>
        <taxon>Artiodactyla</taxon>
        <taxon>Ruminantia</taxon>
        <taxon>Pecora</taxon>
        <taxon>Bovidae</taxon>
        <taxon>Caprinae</taxon>
        <taxon>Ovis</taxon>
    </lineage>
</organism>
<proteinExistence type="predicted"/>